<dbReference type="Gene3D" id="2.40.40.10">
    <property type="entry name" value="RlpA-like domain"/>
    <property type="match status" value="1"/>
</dbReference>
<feature type="chain" id="PRO_5011800915" description="Probable endolytic peptidoglycan transglycosylase RlpA" evidence="3">
    <location>
        <begin position="28"/>
        <end position="168"/>
    </location>
</feature>
<dbReference type="InterPro" id="IPR012997">
    <property type="entry name" value="RplA"/>
</dbReference>
<dbReference type="GO" id="GO:0008932">
    <property type="term" value="F:lytic endotransglycosylase activity"/>
    <property type="evidence" value="ECO:0007669"/>
    <property type="project" value="UniProtKB-UniRule"/>
</dbReference>
<evidence type="ECO:0000313" key="7">
    <source>
        <dbReference type="Proteomes" id="UP000198901"/>
    </source>
</evidence>
<reference evidence="6 7" key="1">
    <citation type="submission" date="2016-10" db="EMBL/GenBank/DDBJ databases">
        <authorList>
            <person name="de Groot N.N."/>
        </authorList>
    </citation>
    <scope>NUCLEOTIDE SEQUENCE [LARGE SCALE GENOMIC DNA]</scope>
    <source>
        <strain evidence="6 7">DSM 21668</strain>
    </source>
</reference>
<comment type="similarity">
    <text evidence="3 4">Belongs to the RlpA family.</text>
</comment>
<evidence type="ECO:0000256" key="4">
    <source>
        <dbReference type="RuleBase" id="RU003495"/>
    </source>
</evidence>
<sequence length="168" mass="18610" precursor="true">MNVWTRRAVAISLLSLSIFPCIGQAHYKVYYDKYPQVKKPLGKSYLGHATFYGKKYFGKITASGERLKNGTCAHKTLPFGSMLEVTNLKNGRKTIVRVIDRGPFGKNRDVDLSFDAAKKLGMTLAGVAKVQIRVIGLNGIVLVRPDEYLLEEASTITARADMAAQRVD</sequence>
<dbReference type="InterPro" id="IPR034718">
    <property type="entry name" value="RlpA"/>
</dbReference>
<dbReference type="GO" id="GO:0000270">
    <property type="term" value="P:peptidoglycan metabolic process"/>
    <property type="evidence" value="ECO:0007669"/>
    <property type="project" value="UniProtKB-UniRule"/>
</dbReference>
<feature type="domain" description="RlpA-like protein double-psi beta-barrel" evidence="5">
    <location>
        <begin position="48"/>
        <end position="132"/>
    </location>
</feature>
<evidence type="ECO:0000256" key="2">
    <source>
        <dbReference type="ARBA" id="ARBA00023316"/>
    </source>
</evidence>
<keyword evidence="6" id="KW-0449">Lipoprotein</keyword>
<dbReference type="CDD" id="cd22268">
    <property type="entry name" value="DPBB_RlpA-like"/>
    <property type="match status" value="1"/>
</dbReference>
<dbReference type="SUPFAM" id="SSF50685">
    <property type="entry name" value="Barwin-like endoglucanases"/>
    <property type="match status" value="1"/>
</dbReference>
<dbReference type="GO" id="GO:0071555">
    <property type="term" value="P:cell wall organization"/>
    <property type="evidence" value="ECO:0007669"/>
    <property type="project" value="UniProtKB-KW"/>
</dbReference>
<gene>
    <name evidence="3" type="primary">rlpA</name>
    <name evidence="6" type="ORF">SAMN04488090_1199</name>
</gene>
<evidence type="ECO:0000313" key="6">
    <source>
        <dbReference type="EMBL" id="SDL55441.1"/>
    </source>
</evidence>
<dbReference type="EMBL" id="FNGS01000002">
    <property type="protein sequence ID" value="SDL55441.1"/>
    <property type="molecule type" value="Genomic_DNA"/>
</dbReference>
<dbReference type="AlphaFoldDB" id="A0A1G9L0D4"/>
<evidence type="ECO:0000256" key="1">
    <source>
        <dbReference type="ARBA" id="ARBA00023239"/>
    </source>
</evidence>
<proteinExistence type="inferred from homology"/>
<keyword evidence="1 3" id="KW-0456">Lyase</keyword>
<name>A0A1G9L0D4_9BACT</name>
<evidence type="ECO:0000259" key="5">
    <source>
        <dbReference type="Pfam" id="PF03330"/>
    </source>
</evidence>
<dbReference type="Proteomes" id="UP000198901">
    <property type="component" value="Unassembled WGS sequence"/>
</dbReference>
<dbReference type="PANTHER" id="PTHR34183">
    <property type="entry name" value="ENDOLYTIC PEPTIDOGLYCAN TRANSGLYCOSYLASE RLPA"/>
    <property type="match status" value="1"/>
</dbReference>
<keyword evidence="2 3" id="KW-0961">Cell wall biogenesis/degradation</keyword>
<organism evidence="6 7">
    <name type="scientific">Siphonobacter aquaeclarae</name>
    <dbReference type="NCBI Taxonomy" id="563176"/>
    <lineage>
        <taxon>Bacteria</taxon>
        <taxon>Pseudomonadati</taxon>
        <taxon>Bacteroidota</taxon>
        <taxon>Cytophagia</taxon>
        <taxon>Cytophagales</taxon>
        <taxon>Cytophagaceae</taxon>
        <taxon>Siphonobacter</taxon>
    </lineage>
</organism>
<dbReference type="OrthoDB" id="9779128at2"/>
<keyword evidence="3" id="KW-0732">Signal</keyword>
<dbReference type="InterPro" id="IPR009009">
    <property type="entry name" value="RlpA-like_DPBB"/>
</dbReference>
<dbReference type="RefSeq" id="WP_093199046.1">
    <property type="nucleotide sequence ID" value="NZ_FNGS01000002.1"/>
</dbReference>
<dbReference type="HAMAP" id="MF_02071">
    <property type="entry name" value="RlpA"/>
    <property type="match status" value="1"/>
</dbReference>
<dbReference type="Pfam" id="PF03330">
    <property type="entry name" value="DPBB_1"/>
    <property type="match status" value="1"/>
</dbReference>
<dbReference type="InterPro" id="IPR036908">
    <property type="entry name" value="RlpA-like_sf"/>
</dbReference>
<dbReference type="NCBIfam" id="TIGR00413">
    <property type="entry name" value="rlpA"/>
    <property type="match status" value="1"/>
</dbReference>
<evidence type="ECO:0000256" key="3">
    <source>
        <dbReference type="HAMAP-Rule" id="MF_02071"/>
    </source>
</evidence>
<dbReference type="EC" id="4.2.2.-" evidence="3"/>
<protein>
    <recommendedName>
        <fullName evidence="3">Probable endolytic peptidoglycan transglycosylase RlpA</fullName>
        <ecNumber evidence="3">4.2.2.-</ecNumber>
    </recommendedName>
</protein>
<keyword evidence="7" id="KW-1185">Reference proteome</keyword>
<dbReference type="PANTHER" id="PTHR34183:SF1">
    <property type="entry name" value="ENDOLYTIC PEPTIDOGLYCAN TRANSGLYCOSYLASE RLPA"/>
    <property type="match status" value="1"/>
</dbReference>
<dbReference type="STRING" id="563176.SAMN04488090_1199"/>
<feature type="signal peptide" evidence="3">
    <location>
        <begin position="1"/>
        <end position="27"/>
    </location>
</feature>
<accession>A0A1G9L0D4</accession>
<comment type="function">
    <text evidence="3">Lytic transglycosylase with a strong preference for naked glycan strands that lack stem peptides.</text>
</comment>